<comment type="caution">
    <text evidence="1">The sequence shown here is derived from an EMBL/GenBank/DDBJ whole genome shotgun (WGS) entry which is preliminary data.</text>
</comment>
<gene>
    <name evidence="1" type="ORF">OS493_025592</name>
</gene>
<accession>A0A9X0D8D5</accession>
<keyword evidence="2" id="KW-1185">Reference proteome</keyword>
<name>A0A9X0D8D5_9CNID</name>
<dbReference type="AlphaFoldDB" id="A0A9X0D8D5"/>
<protein>
    <submittedName>
        <fullName evidence="1">Uncharacterized protein</fullName>
    </submittedName>
</protein>
<dbReference type="EMBL" id="MU825417">
    <property type="protein sequence ID" value="KAJ7390341.1"/>
    <property type="molecule type" value="Genomic_DNA"/>
</dbReference>
<evidence type="ECO:0000313" key="2">
    <source>
        <dbReference type="Proteomes" id="UP001163046"/>
    </source>
</evidence>
<evidence type="ECO:0000313" key="1">
    <source>
        <dbReference type="EMBL" id="KAJ7390341.1"/>
    </source>
</evidence>
<dbReference type="Proteomes" id="UP001163046">
    <property type="component" value="Unassembled WGS sequence"/>
</dbReference>
<sequence length="203" mass="24058">MRKRFQRFKYLPIPERHADTRKFSQLAANLLLLSLYCHIPPSWGLEIRTFETLSEVEMAETFKVGDYRNRNVVLLRRSEAVTIHIQLYKIYRFTGNKQIELEGSQFAFGWGWPGDDLYFYSRVIRTVALLLTRVGRVTQILLHITTGDNLHDHAAIRQRLLNGLDDYSARHENWRISEGLRLFKQEQDREFEKGFNTDRQKAQ</sequence>
<proteinExistence type="predicted"/>
<organism evidence="1 2">
    <name type="scientific">Desmophyllum pertusum</name>
    <dbReference type="NCBI Taxonomy" id="174260"/>
    <lineage>
        <taxon>Eukaryota</taxon>
        <taxon>Metazoa</taxon>
        <taxon>Cnidaria</taxon>
        <taxon>Anthozoa</taxon>
        <taxon>Hexacorallia</taxon>
        <taxon>Scleractinia</taxon>
        <taxon>Caryophylliina</taxon>
        <taxon>Caryophylliidae</taxon>
        <taxon>Desmophyllum</taxon>
    </lineage>
</organism>
<reference evidence="1" key="1">
    <citation type="submission" date="2023-01" db="EMBL/GenBank/DDBJ databases">
        <title>Genome assembly of the deep-sea coral Lophelia pertusa.</title>
        <authorList>
            <person name="Herrera S."/>
            <person name="Cordes E."/>
        </authorList>
    </citation>
    <scope>NUCLEOTIDE SEQUENCE</scope>
    <source>
        <strain evidence="1">USNM1676648</strain>
        <tissue evidence="1">Polyp</tissue>
    </source>
</reference>